<feature type="region of interest" description="Disordered" evidence="1">
    <location>
        <begin position="257"/>
        <end position="295"/>
    </location>
</feature>
<dbReference type="InterPro" id="IPR001478">
    <property type="entry name" value="PDZ"/>
</dbReference>
<dbReference type="CDD" id="cd06716">
    <property type="entry name" value="PDZ2-PDZRN4-like"/>
    <property type="match status" value="1"/>
</dbReference>
<dbReference type="PANTHER" id="PTHR15545">
    <property type="entry name" value="PDZ DOMAIN CONTAINING RING FINGER PROTEIN 3, 4"/>
    <property type="match status" value="1"/>
</dbReference>
<evidence type="ECO:0000259" key="2">
    <source>
        <dbReference type="PROSITE" id="PS50106"/>
    </source>
</evidence>
<feature type="domain" description="PDZ" evidence="2">
    <location>
        <begin position="146"/>
        <end position="230"/>
    </location>
</feature>
<name>A0A7I8W9K3_9ANNE</name>
<keyword evidence="4" id="KW-1185">Reference proteome</keyword>
<accession>A0A7I8W9K3</accession>
<dbReference type="SUPFAM" id="SSF50156">
    <property type="entry name" value="PDZ domain-like"/>
    <property type="match status" value="1"/>
</dbReference>
<dbReference type="EMBL" id="CAJFCJ010000023">
    <property type="protein sequence ID" value="CAD5124820.1"/>
    <property type="molecule type" value="Genomic_DNA"/>
</dbReference>
<dbReference type="InterPro" id="IPR051971">
    <property type="entry name" value="E3_ubiquitin-PDZ_ligase"/>
</dbReference>
<dbReference type="SMART" id="SM00228">
    <property type="entry name" value="PDZ"/>
    <property type="match status" value="1"/>
</dbReference>
<dbReference type="InterPro" id="IPR036034">
    <property type="entry name" value="PDZ_sf"/>
</dbReference>
<dbReference type="Proteomes" id="UP000549394">
    <property type="component" value="Unassembled WGS sequence"/>
</dbReference>
<proteinExistence type="predicted"/>
<feature type="compositionally biased region" description="Polar residues" evidence="1">
    <location>
        <begin position="406"/>
        <end position="418"/>
    </location>
</feature>
<dbReference type="Pfam" id="PF00595">
    <property type="entry name" value="PDZ"/>
    <property type="match status" value="1"/>
</dbReference>
<comment type="caution">
    <text evidence="3">The sequence shown here is derived from an EMBL/GenBank/DDBJ whole genome shotgun (WGS) entry which is preliminary data.</text>
</comment>
<evidence type="ECO:0000256" key="1">
    <source>
        <dbReference type="SAM" id="MobiDB-lite"/>
    </source>
</evidence>
<feature type="compositionally biased region" description="Pro residues" evidence="1">
    <location>
        <begin position="382"/>
        <end position="399"/>
    </location>
</feature>
<feature type="region of interest" description="Disordered" evidence="1">
    <location>
        <begin position="370"/>
        <end position="419"/>
    </location>
</feature>
<dbReference type="PANTHER" id="PTHR15545:SF8">
    <property type="entry name" value="SLO-INTERACTING PROTEIN 1"/>
    <property type="match status" value="1"/>
</dbReference>
<gene>
    <name evidence="3" type="ORF">DGYR_LOCUS12303</name>
</gene>
<evidence type="ECO:0000313" key="3">
    <source>
        <dbReference type="EMBL" id="CAD5124820.1"/>
    </source>
</evidence>
<organism evidence="3 4">
    <name type="scientific">Dimorphilus gyrociliatus</name>
    <dbReference type="NCBI Taxonomy" id="2664684"/>
    <lineage>
        <taxon>Eukaryota</taxon>
        <taxon>Metazoa</taxon>
        <taxon>Spiralia</taxon>
        <taxon>Lophotrochozoa</taxon>
        <taxon>Annelida</taxon>
        <taxon>Polychaeta</taxon>
        <taxon>Polychaeta incertae sedis</taxon>
        <taxon>Dinophilidae</taxon>
        <taxon>Dimorphilus</taxon>
    </lineage>
</organism>
<evidence type="ECO:0000313" key="4">
    <source>
        <dbReference type="Proteomes" id="UP000549394"/>
    </source>
</evidence>
<feature type="compositionally biased region" description="Basic and acidic residues" evidence="1">
    <location>
        <begin position="282"/>
        <end position="295"/>
    </location>
</feature>
<dbReference type="PROSITE" id="PS50106">
    <property type="entry name" value="PDZ"/>
    <property type="match status" value="1"/>
</dbReference>
<reference evidence="3 4" key="1">
    <citation type="submission" date="2020-08" db="EMBL/GenBank/DDBJ databases">
        <authorList>
            <person name="Hejnol A."/>
        </authorList>
    </citation>
    <scope>NUCLEOTIDE SEQUENCE [LARGE SCALE GENOMIC DNA]</scope>
</reference>
<protein>
    <submittedName>
        <fullName evidence="3">DgyrCDS13082</fullName>
    </submittedName>
</protein>
<sequence length="633" mass="71809">MLSNIKELKQTAKLSVLQVASFHVCLYARLLCVHIQAEDESRDLVFFVFQVNGRDLTSASHEETIEAFQNASEPILVEVRRKCELAQMRRLTSSKSTQTDENLRFDLSLLDATYSNAKPNVIKNEITLDNGIECLDDQLDNVEYEEVRLKRTSKEEKIGLTLCYGSTDEDVTDIYVGEIEKDSIAGRDGRIKEGDQILQINGVDVHSREEAVKLFGQSKADICLLLARGSNMEETILENSDFESLLQNNDLSVLLRQADDSTTDTATKDSGVGRTNDESSETEEKASPHRKPSIEREIEALNKEMAEIELECQEIVEAHTKSKLTANTSAPPVVRSPRLVPRMGTRLDYSQKSPPQLQLKDNILRLKEDKEKDTENNNENPLPLPLPPPTLPNPPPPLPPRKKLPKSNSSNSVQSQTPLAAVNDHYSSILPFTDVMYTNEANLYHTIELQQTLFQQKLERHLPKKIEATTTTTTTTATITKEYSPIPTPPPPAPTDQMEWVVKMRADGTRYIARRPVRNKILRERAKRLNLERSGLTTDDDAVSELKLGRFWSKEERKRQLEKAREHRRRKQEAAVHTRKETAEIVHMSHRKMLRHKGKKILDDFTTIQEVLAHGARTTDARTYNPLLSVTTV</sequence>
<dbReference type="OrthoDB" id="6270329at2759"/>
<dbReference type="Gene3D" id="2.30.42.10">
    <property type="match status" value="1"/>
</dbReference>
<dbReference type="AlphaFoldDB" id="A0A7I8W9K3"/>